<dbReference type="EMBL" id="JBHTEB010000001">
    <property type="protein sequence ID" value="MFD0315600.1"/>
    <property type="molecule type" value="Genomic_DNA"/>
</dbReference>
<accession>A0ABW2W802</accession>
<evidence type="ECO:0000313" key="2">
    <source>
        <dbReference type="Proteomes" id="UP001597023"/>
    </source>
</evidence>
<sequence length="165" mass="18330">MTTEVLPGELRVRRPKDKEELILQLLVPPEGEGLFGTRAEVLVFAAALGWSRNSRVELKEFAEPIRFEVFRKMPTVEAFIEGLAVMAEPGNPEILSDARASDRLRIFEEYANGGLAVIRGELNTTRATAADALIDLVRDASEANRDKASKVPADIRKILSRPDWS</sequence>
<dbReference type="Proteomes" id="UP001597023">
    <property type="component" value="Unassembled WGS sequence"/>
</dbReference>
<gene>
    <name evidence="1" type="ORF">ACFQZ6_15475</name>
</gene>
<name>A0ABW2W802_9ACTN</name>
<dbReference type="InterPro" id="IPR023983">
    <property type="entry name" value="DNA_S_mod_dnd_assoc_4"/>
</dbReference>
<organism evidence="1 2">
    <name type="scientific">Streptomyces flavalbus</name>
    <dbReference type="NCBI Taxonomy" id="2665155"/>
    <lineage>
        <taxon>Bacteria</taxon>
        <taxon>Bacillati</taxon>
        <taxon>Actinomycetota</taxon>
        <taxon>Actinomycetes</taxon>
        <taxon>Kitasatosporales</taxon>
        <taxon>Streptomycetaceae</taxon>
        <taxon>Streptomyces</taxon>
    </lineage>
</organism>
<dbReference type="NCBIfam" id="TIGR04062">
    <property type="entry name" value="dnd_assoc_4"/>
    <property type="match status" value="1"/>
</dbReference>
<evidence type="ECO:0000313" key="1">
    <source>
        <dbReference type="EMBL" id="MFD0315600.1"/>
    </source>
</evidence>
<proteinExistence type="predicted"/>
<keyword evidence="2" id="KW-1185">Reference proteome</keyword>
<reference evidence="2" key="1">
    <citation type="journal article" date="2019" name="Int. J. Syst. Evol. Microbiol.">
        <title>The Global Catalogue of Microorganisms (GCM) 10K type strain sequencing project: providing services to taxonomists for standard genome sequencing and annotation.</title>
        <authorList>
            <consortium name="The Broad Institute Genomics Platform"/>
            <consortium name="The Broad Institute Genome Sequencing Center for Infectious Disease"/>
            <person name="Wu L."/>
            <person name="Ma J."/>
        </authorList>
    </citation>
    <scope>NUCLEOTIDE SEQUENCE [LARGE SCALE GENOMIC DNA]</scope>
    <source>
        <strain evidence="2">CGMCC 4.7400</strain>
    </source>
</reference>
<dbReference type="RefSeq" id="WP_381608960.1">
    <property type="nucleotide sequence ID" value="NZ_JBHTEB010000001.1"/>
</dbReference>
<protein>
    <submittedName>
        <fullName evidence="1">DNA phosphorothioation-associated protein 4</fullName>
    </submittedName>
</protein>
<comment type="caution">
    <text evidence="1">The sequence shown here is derived from an EMBL/GenBank/DDBJ whole genome shotgun (WGS) entry which is preliminary data.</text>
</comment>